<evidence type="ECO:0000256" key="1">
    <source>
        <dbReference type="ARBA" id="ARBA00007072"/>
    </source>
</evidence>
<dbReference type="PANTHER" id="PTHR22298">
    <property type="entry name" value="ENDO-1,4-BETA-GLUCANASE"/>
    <property type="match status" value="1"/>
</dbReference>
<gene>
    <name evidence="8" type="ORF">JCM21142_3917</name>
</gene>
<evidence type="ECO:0000259" key="6">
    <source>
        <dbReference type="Pfam" id="PF00759"/>
    </source>
</evidence>
<dbReference type="SUPFAM" id="SSF81296">
    <property type="entry name" value="E set domains"/>
    <property type="match status" value="1"/>
</dbReference>
<evidence type="ECO:0000313" key="8">
    <source>
        <dbReference type="EMBL" id="GAF02288.1"/>
    </source>
</evidence>
<protein>
    <submittedName>
        <fullName evidence="8">Endoglucanase D</fullName>
    </submittedName>
</protein>
<dbReference type="Gene3D" id="2.60.40.10">
    <property type="entry name" value="Immunoglobulins"/>
    <property type="match status" value="1"/>
</dbReference>
<evidence type="ECO:0000313" key="9">
    <source>
        <dbReference type="Proteomes" id="UP000019402"/>
    </source>
</evidence>
<dbReference type="InterPro" id="IPR014756">
    <property type="entry name" value="Ig_E-set"/>
</dbReference>
<keyword evidence="3" id="KW-0119">Carbohydrate metabolism</keyword>
<dbReference type="InterPro" id="IPR004197">
    <property type="entry name" value="Cellulase_Ig-like"/>
</dbReference>
<dbReference type="PROSITE" id="PS51257">
    <property type="entry name" value="PROKAR_LIPOPROTEIN"/>
    <property type="match status" value="1"/>
</dbReference>
<keyword evidence="5" id="KW-0624">Polysaccharide degradation</keyword>
<accession>W7Y3X5</accession>
<dbReference type="InterPro" id="IPR013783">
    <property type="entry name" value="Ig-like_fold"/>
</dbReference>
<dbReference type="GO" id="GO:0008810">
    <property type="term" value="F:cellulase activity"/>
    <property type="evidence" value="ECO:0007669"/>
    <property type="project" value="InterPro"/>
</dbReference>
<dbReference type="OrthoDB" id="9808897at2"/>
<proteinExistence type="inferred from homology"/>
<sequence length="584" mass="65818">MKYLMAIFIFAALYSCQVKKDSKNKVSTGNDPGATLKYIHPASENIRLNQLGYFPKALKIATIVVNKEITTFSIIDLKTGEEVLNGKAEDKKEAQLSGETIQQLDFSALNKVGHYQIKCDNEIYSYPFKIGNDIYDKVLQSVAKSYYYQRVGTAITEEYGGLWKRKAGHPDHQVLFHPSTGKNGAIASAKGWYDAGDFGKYVTNGSFAAGQLLYTLEEYPDLYPDNSLNIPESGNDINDLLDEIKYEADWIATMQDRDGGVFHKLTTKSFADAIMPHEATEPRFIMPKSSVATFDFAAFMAKMARNYQKYDANLAKTWITQAQNAWHWGVQNPDVIFKNPSDVVTGEYGDDDSSQEQFWAASELYISTGKKQYLDFIQNNLPDLTYTYGDGWKSFMRYLGVFTLLSEKSDIPVRTLKELEKRLIVSADDLTKRIQTYDYQQGVNDFQWASNSDVQNIAFIIANAYSISDKQEYADAVYSSLNYLFGHNALGISMVTGVGSKSPMNIHHRASKSDSIKAPVPGFVCGGPNYGRQDSNDVEYPKNVSPMQAYRDVWKSYASNEVCLNWNSPTPYLLQFAIDNNRMH</sequence>
<dbReference type="RefSeq" id="WP_052342969.1">
    <property type="nucleotide sequence ID" value="NZ_BAMD01000007.1"/>
</dbReference>
<keyword evidence="9" id="KW-1185">Reference proteome</keyword>
<comment type="similarity">
    <text evidence="1">Belongs to the glycosyl hydrolase 9 (cellulase E) family.</text>
</comment>
<dbReference type="eggNOG" id="COG3291">
    <property type="taxonomic scope" value="Bacteria"/>
</dbReference>
<evidence type="ECO:0000256" key="4">
    <source>
        <dbReference type="ARBA" id="ARBA00023295"/>
    </source>
</evidence>
<dbReference type="SUPFAM" id="SSF48208">
    <property type="entry name" value="Six-hairpin glycosidases"/>
    <property type="match status" value="1"/>
</dbReference>
<dbReference type="InterPro" id="IPR001701">
    <property type="entry name" value="Glyco_hydro_9"/>
</dbReference>
<keyword evidence="4" id="KW-0326">Glycosidase</keyword>
<dbReference type="InterPro" id="IPR012341">
    <property type="entry name" value="6hp_glycosidase-like_sf"/>
</dbReference>
<keyword evidence="2" id="KW-0378">Hydrolase</keyword>
<dbReference type="CDD" id="cd02850">
    <property type="entry name" value="E_set_Cellulase_N"/>
    <property type="match status" value="1"/>
</dbReference>
<reference evidence="8 9" key="1">
    <citation type="journal article" date="2014" name="Genome Announc.">
        <title>Draft Genome Sequence of Cytophaga fermentans JCM 21142T, a Facultative Anaerobe Isolated from Marine Mud.</title>
        <authorList>
            <person name="Starns D."/>
            <person name="Oshima K."/>
            <person name="Suda W."/>
            <person name="Iino T."/>
            <person name="Yuki M."/>
            <person name="Inoue J."/>
            <person name="Kitamura K."/>
            <person name="Iida T."/>
            <person name="Darby A."/>
            <person name="Hattori M."/>
            <person name="Ohkuma M."/>
        </authorList>
    </citation>
    <scope>NUCLEOTIDE SEQUENCE [LARGE SCALE GENOMIC DNA]</scope>
    <source>
        <strain evidence="8 9">JCM 21142</strain>
    </source>
</reference>
<feature type="domain" description="Cellulase Ig-like" evidence="7">
    <location>
        <begin position="43"/>
        <end position="122"/>
    </location>
</feature>
<dbReference type="Pfam" id="PF02927">
    <property type="entry name" value="CelD_N"/>
    <property type="match status" value="1"/>
</dbReference>
<dbReference type="Proteomes" id="UP000019402">
    <property type="component" value="Unassembled WGS sequence"/>
</dbReference>
<evidence type="ECO:0000256" key="2">
    <source>
        <dbReference type="ARBA" id="ARBA00022801"/>
    </source>
</evidence>
<evidence type="ECO:0000256" key="5">
    <source>
        <dbReference type="ARBA" id="ARBA00023326"/>
    </source>
</evidence>
<evidence type="ECO:0000256" key="3">
    <source>
        <dbReference type="ARBA" id="ARBA00023277"/>
    </source>
</evidence>
<evidence type="ECO:0000259" key="7">
    <source>
        <dbReference type="Pfam" id="PF02927"/>
    </source>
</evidence>
<dbReference type="Pfam" id="PF00759">
    <property type="entry name" value="Glyco_hydro_9"/>
    <property type="match status" value="1"/>
</dbReference>
<name>W7Y3X5_9BACT</name>
<dbReference type="InterPro" id="IPR008928">
    <property type="entry name" value="6-hairpin_glycosidase_sf"/>
</dbReference>
<dbReference type="EMBL" id="BAMD01000007">
    <property type="protein sequence ID" value="GAF02288.1"/>
    <property type="molecule type" value="Genomic_DNA"/>
</dbReference>
<dbReference type="GO" id="GO:0000272">
    <property type="term" value="P:polysaccharide catabolic process"/>
    <property type="evidence" value="ECO:0007669"/>
    <property type="project" value="UniProtKB-KW"/>
</dbReference>
<dbReference type="AlphaFoldDB" id="W7Y3X5"/>
<comment type="caution">
    <text evidence="8">The sequence shown here is derived from an EMBL/GenBank/DDBJ whole genome shotgun (WGS) entry which is preliminary data.</text>
</comment>
<organism evidence="8 9">
    <name type="scientific">Saccharicrinis fermentans DSM 9555 = JCM 21142</name>
    <dbReference type="NCBI Taxonomy" id="869213"/>
    <lineage>
        <taxon>Bacteria</taxon>
        <taxon>Pseudomonadati</taxon>
        <taxon>Bacteroidota</taxon>
        <taxon>Bacteroidia</taxon>
        <taxon>Marinilabiliales</taxon>
        <taxon>Marinilabiliaceae</taxon>
        <taxon>Saccharicrinis</taxon>
    </lineage>
</organism>
<dbReference type="Gene3D" id="1.50.10.10">
    <property type="match status" value="1"/>
</dbReference>
<dbReference type="STRING" id="869213.GCA_000517085_00742"/>
<feature type="domain" description="Glycoside hydrolase family 9" evidence="6">
    <location>
        <begin position="135"/>
        <end position="573"/>
    </location>
</feature>